<dbReference type="eggNOG" id="COG0260">
    <property type="taxonomic scope" value="Bacteria"/>
</dbReference>
<dbReference type="Pfam" id="PF00883">
    <property type="entry name" value="Peptidase_M17"/>
    <property type="match status" value="1"/>
</dbReference>
<dbReference type="InterPro" id="IPR000819">
    <property type="entry name" value="Peptidase_M17_C"/>
</dbReference>
<dbReference type="GO" id="GO:0006508">
    <property type="term" value="P:proteolysis"/>
    <property type="evidence" value="ECO:0007669"/>
    <property type="project" value="UniProtKB-KW"/>
</dbReference>
<evidence type="ECO:0000256" key="6">
    <source>
        <dbReference type="ARBA" id="ARBA00049972"/>
    </source>
</evidence>
<dbReference type="OrthoDB" id="9809354at2"/>
<sequence length="198" mass="21393">MIVVEYQGDKTTSEYQTAFVGKGITFDSGGYCLKSSSRQLGMKFDMSGAAIVLSVISALAEQEVAANVLVIAMLTESVVKSHAGWYVEINNTDAERYLVLADGISYAKQTYHPATINDVATLTSSVKNAVGVNISGMFSNNEKLVKNFTKVTENTLEPVWWLPIQLENYDNLTSEIANFKDVTTNRGYGVGNGGGGPK</sequence>
<dbReference type="GO" id="GO:0070006">
    <property type="term" value="F:metalloaminopeptidase activity"/>
    <property type="evidence" value="ECO:0007669"/>
    <property type="project" value="InterPro"/>
</dbReference>
<protein>
    <recommendedName>
        <fullName evidence="7">Probable cytosol aminopeptidase</fullName>
    </recommendedName>
    <alternativeName>
        <fullName evidence="8">Leucine aminopeptidase</fullName>
    </alternativeName>
    <alternativeName>
        <fullName evidence="5">Leucyl aminopeptidase</fullName>
    </alternativeName>
</protein>
<proteinExistence type="inferred from homology"/>
<dbReference type="SUPFAM" id="SSF53187">
    <property type="entry name" value="Zn-dependent exopeptidases"/>
    <property type="match status" value="1"/>
</dbReference>
<comment type="function">
    <text evidence="6">Presumably involved in the processing and regular turnover of intracellular proteins. Catalyzes the removal of unsubstituted N-terminal amino acids from various peptides.</text>
</comment>
<evidence type="ECO:0000313" key="10">
    <source>
        <dbReference type="EMBL" id="AHI58343.1"/>
    </source>
</evidence>
<evidence type="ECO:0000259" key="9">
    <source>
        <dbReference type="Pfam" id="PF00883"/>
    </source>
</evidence>
<keyword evidence="11" id="KW-1185">Reference proteome</keyword>
<comment type="similarity">
    <text evidence="1">Belongs to the peptidase M17 family.</text>
</comment>
<dbReference type="PATRIC" id="fig|838561.3.peg.980"/>
<keyword evidence="4" id="KW-0378">Hydrolase</keyword>
<dbReference type="GO" id="GO:0005737">
    <property type="term" value="C:cytoplasm"/>
    <property type="evidence" value="ECO:0007669"/>
    <property type="project" value="InterPro"/>
</dbReference>
<evidence type="ECO:0000256" key="3">
    <source>
        <dbReference type="ARBA" id="ARBA00022670"/>
    </source>
</evidence>
<dbReference type="AlphaFoldDB" id="W6AM03"/>
<dbReference type="PANTHER" id="PTHR11963">
    <property type="entry name" value="LEUCINE AMINOPEPTIDASE-RELATED"/>
    <property type="match status" value="1"/>
</dbReference>
<keyword evidence="2" id="KW-0031">Aminopeptidase</keyword>
<dbReference type="InterPro" id="IPR011356">
    <property type="entry name" value="Leucine_aapep/pepB"/>
</dbReference>
<evidence type="ECO:0000256" key="2">
    <source>
        <dbReference type="ARBA" id="ARBA00022438"/>
    </source>
</evidence>
<evidence type="ECO:0000313" key="11">
    <source>
        <dbReference type="Proteomes" id="UP000019260"/>
    </source>
</evidence>
<evidence type="ECO:0000256" key="1">
    <source>
        <dbReference type="ARBA" id="ARBA00009528"/>
    </source>
</evidence>
<accession>W6AM03</accession>
<evidence type="ECO:0000256" key="8">
    <source>
        <dbReference type="ARBA" id="ARBA00050061"/>
    </source>
</evidence>
<dbReference type="Proteomes" id="UP000019260">
    <property type="component" value="Chromosome"/>
</dbReference>
<dbReference type="EMBL" id="CP006720">
    <property type="protein sequence ID" value="AHI58343.1"/>
    <property type="molecule type" value="Genomic_DNA"/>
</dbReference>
<organism evidence="10 11">
    <name type="scientific">Spiroplasma mirum ATCC 29335</name>
    <dbReference type="NCBI Taxonomy" id="838561"/>
    <lineage>
        <taxon>Bacteria</taxon>
        <taxon>Bacillati</taxon>
        <taxon>Mycoplasmatota</taxon>
        <taxon>Mollicutes</taxon>
        <taxon>Entomoplasmatales</taxon>
        <taxon>Spiroplasmataceae</taxon>
        <taxon>Spiroplasma</taxon>
    </lineage>
</organism>
<evidence type="ECO:0000256" key="4">
    <source>
        <dbReference type="ARBA" id="ARBA00022801"/>
    </source>
</evidence>
<dbReference type="KEGG" id="smia:P344_05105"/>
<name>W6AM03_9MOLU</name>
<dbReference type="STRING" id="838561.P344_05105"/>
<dbReference type="Gene3D" id="3.40.630.10">
    <property type="entry name" value="Zn peptidases"/>
    <property type="match status" value="1"/>
</dbReference>
<dbReference type="GO" id="GO:0030145">
    <property type="term" value="F:manganese ion binding"/>
    <property type="evidence" value="ECO:0007669"/>
    <property type="project" value="InterPro"/>
</dbReference>
<reference evidence="10 11" key="1">
    <citation type="submission" date="2013-09" db="EMBL/GenBank/DDBJ databases">
        <title>Complete genome sequence of Spiroplasma mirum suckling mouse cataract agent.</title>
        <authorList>
            <person name="Landry C.A."/>
            <person name="Bastian F.O."/>
            <person name="Thune R.L."/>
        </authorList>
    </citation>
    <scope>NUCLEOTIDE SEQUENCE [LARGE SCALE GENOMIC DNA]</scope>
    <source>
        <strain evidence="10 11">SMCA</strain>
    </source>
</reference>
<dbReference type="PANTHER" id="PTHR11963:SF23">
    <property type="entry name" value="CYTOSOL AMINOPEPTIDASE"/>
    <property type="match status" value="1"/>
</dbReference>
<evidence type="ECO:0000256" key="7">
    <source>
        <dbReference type="ARBA" id="ARBA00050021"/>
    </source>
</evidence>
<keyword evidence="3" id="KW-0645">Protease</keyword>
<dbReference type="HOGENOM" id="CLU_013734_7_0_14"/>
<feature type="domain" description="Cytosol aminopeptidase" evidence="9">
    <location>
        <begin position="1"/>
        <end position="187"/>
    </location>
</feature>
<gene>
    <name evidence="10" type="ORF">P344_05105</name>
</gene>
<evidence type="ECO:0000256" key="5">
    <source>
        <dbReference type="ARBA" id="ARBA00033172"/>
    </source>
</evidence>
<dbReference type="PRINTS" id="PR00481">
    <property type="entry name" value="LAMNOPPTDASE"/>
</dbReference>